<protein>
    <recommendedName>
        <fullName evidence="3">Phage tail protein</fullName>
    </recommendedName>
</protein>
<sequence>MSTPKIYGPLTLPKSGKVVFFREPTGGDRLDVLKQNPAGSDDYVTASELADLYIAAKCVVKVDEKAVNGDYKFIYQNWPNADVTYYKSVFVKINSISEESLEKMDQVVDFLLNGSGQVASSTSTTSQTAQLAGAVGTE</sequence>
<gene>
    <name evidence="1" type="ORF">P4I72_29730</name>
</gene>
<dbReference type="EMBL" id="JARLKY010000090">
    <property type="protein sequence ID" value="MEC0231286.1"/>
    <property type="molecule type" value="Genomic_DNA"/>
</dbReference>
<dbReference type="Proteomes" id="UP001338137">
    <property type="component" value="Unassembled WGS sequence"/>
</dbReference>
<organism evidence="1 2">
    <name type="scientific">Paenibacillus alba</name>
    <dbReference type="NCBI Taxonomy" id="1197127"/>
    <lineage>
        <taxon>Bacteria</taxon>
        <taxon>Bacillati</taxon>
        <taxon>Bacillota</taxon>
        <taxon>Bacilli</taxon>
        <taxon>Bacillales</taxon>
        <taxon>Paenibacillaceae</taxon>
        <taxon>Paenibacillus</taxon>
    </lineage>
</organism>
<reference evidence="1 2" key="1">
    <citation type="submission" date="2023-03" db="EMBL/GenBank/DDBJ databases">
        <title>Bacillus Genome Sequencing.</title>
        <authorList>
            <person name="Dunlap C."/>
        </authorList>
    </citation>
    <scope>NUCLEOTIDE SEQUENCE [LARGE SCALE GENOMIC DNA]</scope>
    <source>
        <strain evidence="1 2">BD-533</strain>
    </source>
</reference>
<keyword evidence="2" id="KW-1185">Reference proteome</keyword>
<name>A0ABU6GBG9_9BACL</name>
<evidence type="ECO:0000313" key="2">
    <source>
        <dbReference type="Proteomes" id="UP001338137"/>
    </source>
</evidence>
<dbReference type="RefSeq" id="WP_326075265.1">
    <property type="nucleotide sequence ID" value="NZ_JARLKY010000090.1"/>
</dbReference>
<evidence type="ECO:0008006" key="3">
    <source>
        <dbReference type="Google" id="ProtNLM"/>
    </source>
</evidence>
<evidence type="ECO:0000313" key="1">
    <source>
        <dbReference type="EMBL" id="MEC0231286.1"/>
    </source>
</evidence>
<accession>A0ABU6GBG9</accession>
<proteinExistence type="predicted"/>
<comment type="caution">
    <text evidence="1">The sequence shown here is derived from an EMBL/GenBank/DDBJ whole genome shotgun (WGS) entry which is preliminary data.</text>
</comment>